<feature type="coiled-coil region" evidence="2">
    <location>
        <begin position="132"/>
        <end position="159"/>
    </location>
</feature>
<feature type="domain" description="ODAD1 central coiled coil region" evidence="4">
    <location>
        <begin position="173"/>
        <end position="456"/>
    </location>
</feature>
<sequence length="587" mass="68278">MEMCIGVAKQPAQLRCLLLFFPQPIQRWRGSSLRKTVSDFTAKEKEKMAEAELGKLQQRFRILAESRKSFGANLKHRMYSQEKEINSLKQEHKEMSLMLSHIKSPRNLMLDDRNRTEFKFLLRTKDHYDSLIRARKDMLADLDKKIMEMEKKITRQNLIAAKVKHASSSKGLQKQIQTLEMRLNHVTVHFNTILSINTKLRGEIENLRIQKAILDNFYLNLHKKLDQQNRRMNIVTEQSTQAYEQRVEALARTSATKERHCKDTVQYNIELQERERILDQETKLKTFMLIKFMDRSELKEQAKKEEALKAVQRAKRRQGESFESREVAYRRLLELAENGDIDRLVKEFIEKEEKNFAYFSYTTELNNEMERLQRKIRNLQNEIMLLEMDQDNAESSDLHILKELEEKLRKTTEEANQYEHSCKESGKILGQLKSAVEFLFKEMNCDATKIKEQLGENGEITDLNLLQFFNIIEKKTNELLLLASVLRYAEAEAEAEGEQDALPFTNPLLGGTGLLKTMDRARLCPPPPGFDRATESTETLPLRGGHVVEAVEEPLDHDSLRSLILESQEERSNATDKGKKAKSDANA</sequence>
<evidence type="ECO:0000256" key="1">
    <source>
        <dbReference type="ARBA" id="ARBA00023054"/>
    </source>
</evidence>
<dbReference type="InterPro" id="IPR051876">
    <property type="entry name" value="ODA-DC/CCD"/>
</dbReference>
<evidence type="ECO:0000313" key="6">
    <source>
        <dbReference type="RefSeq" id="XP_067163446.1"/>
    </source>
</evidence>
<feature type="region of interest" description="Disordered" evidence="3">
    <location>
        <begin position="558"/>
        <end position="587"/>
    </location>
</feature>
<accession>A0ABM4FEV1</accession>
<reference evidence="6" key="1">
    <citation type="submission" date="2025-08" db="UniProtKB">
        <authorList>
            <consortium name="RefSeq"/>
        </authorList>
    </citation>
    <scope>IDENTIFICATION</scope>
    <source>
        <tissue evidence="6">Blood</tissue>
    </source>
</reference>
<proteinExistence type="predicted"/>
<evidence type="ECO:0000259" key="4">
    <source>
        <dbReference type="Pfam" id="PF21773"/>
    </source>
</evidence>
<organism evidence="5 6">
    <name type="scientific">Apteryx mantelli</name>
    <name type="common">North Island brown kiwi</name>
    <dbReference type="NCBI Taxonomy" id="2696672"/>
    <lineage>
        <taxon>Eukaryota</taxon>
        <taxon>Metazoa</taxon>
        <taxon>Chordata</taxon>
        <taxon>Craniata</taxon>
        <taxon>Vertebrata</taxon>
        <taxon>Euteleostomi</taxon>
        <taxon>Archelosauria</taxon>
        <taxon>Archosauria</taxon>
        <taxon>Dinosauria</taxon>
        <taxon>Saurischia</taxon>
        <taxon>Theropoda</taxon>
        <taxon>Coelurosauria</taxon>
        <taxon>Aves</taxon>
        <taxon>Palaeognathae</taxon>
        <taxon>Apterygiformes</taxon>
        <taxon>Apterygidae</taxon>
        <taxon>Apteryx</taxon>
    </lineage>
</organism>
<feature type="coiled-coil region" evidence="2">
    <location>
        <begin position="362"/>
        <end position="421"/>
    </location>
</feature>
<dbReference type="GeneID" id="106495657"/>
<dbReference type="InterPro" id="IPR049258">
    <property type="entry name" value="ODAD1_CC"/>
</dbReference>
<dbReference type="PANTHER" id="PTHR21694">
    <property type="entry name" value="COILED-COIL DOMAIN-CONTAINING PROTEIN 63"/>
    <property type="match status" value="1"/>
</dbReference>
<feature type="compositionally biased region" description="Basic and acidic residues" evidence="3">
    <location>
        <begin position="568"/>
        <end position="587"/>
    </location>
</feature>
<dbReference type="RefSeq" id="XP_067163446.1">
    <property type="nucleotide sequence ID" value="XM_067307345.1"/>
</dbReference>
<evidence type="ECO:0000256" key="2">
    <source>
        <dbReference type="SAM" id="Coils"/>
    </source>
</evidence>
<name>A0ABM4FEV1_9AVES</name>
<gene>
    <name evidence="6" type="primary">CCDC63</name>
</gene>
<dbReference type="PANTHER" id="PTHR21694:SF18">
    <property type="entry name" value="COILED-COIL DOMAIN-CONTAINING PROTEIN 63"/>
    <property type="match status" value="1"/>
</dbReference>
<dbReference type="Pfam" id="PF21773">
    <property type="entry name" value="ODAD1_CC"/>
    <property type="match status" value="1"/>
</dbReference>
<keyword evidence="5" id="KW-1185">Reference proteome</keyword>
<dbReference type="Proteomes" id="UP001652627">
    <property type="component" value="Chromosome 17"/>
</dbReference>
<keyword evidence="1 2" id="KW-0175">Coiled coil</keyword>
<evidence type="ECO:0000256" key="3">
    <source>
        <dbReference type="SAM" id="MobiDB-lite"/>
    </source>
</evidence>
<evidence type="ECO:0000313" key="5">
    <source>
        <dbReference type="Proteomes" id="UP001652627"/>
    </source>
</evidence>
<protein>
    <submittedName>
        <fullName evidence="6">Coiled-coil domain-containing protein 63</fullName>
    </submittedName>
</protein>